<organism evidence="1">
    <name type="scientific">Nothobranchius rachovii</name>
    <name type="common">bluefin notho</name>
    <dbReference type="NCBI Taxonomy" id="451742"/>
    <lineage>
        <taxon>Eukaryota</taxon>
        <taxon>Metazoa</taxon>
        <taxon>Chordata</taxon>
        <taxon>Craniata</taxon>
        <taxon>Vertebrata</taxon>
        <taxon>Euteleostomi</taxon>
        <taxon>Actinopterygii</taxon>
        <taxon>Neopterygii</taxon>
        <taxon>Teleostei</taxon>
        <taxon>Neoteleostei</taxon>
        <taxon>Acanthomorphata</taxon>
        <taxon>Ovalentaria</taxon>
        <taxon>Atherinomorphae</taxon>
        <taxon>Cyprinodontiformes</taxon>
        <taxon>Nothobranchiidae</taxon>
        <taxon>Nothobranchius</taxon>
    </lineage>
</organism>
<accession>A0A1A8PAV6</accession>
<dbReference type="EMBL" id="HAEH01006132">
    <property type="protein sequence ID" value="SBR78406.1"/>
    <property type="molecule type" value="Transcribed_RNA"/>
</dbReference>
<protein>
    <submittedName>
        <fullName evidence="1">Odorant receptor, family H, subfamily 134, member 1</fullName>
    </submittedName>
</protein>
<dbReference type="AlphaFoldDB" id="A0A1A8PAV6"/>
<feature type="non-terminal residue" evidence="1">
    <location>
        <position position="54"/>
    </location>
</feature>
<reference evidence="1" key="2">
    <citation type="submission" date="2016-06" db="EMBL/GenBank/DDBJ databases">
        <title>The genome of a short-lived fish provides insights into sex chromosome evolution and the genetic control of aging.</title>
        <authorList>
            <person name="Reichwald K."/>
            <person name="Felder M."/>
            <person name="Petzold A."/>
            <person name="Koch P."/>
            <person name="Groth M."/>
            <person name="Platzer M."/>
        </authorList>
    </citation>
    <scope>NUCLEOTIDE SEQUENCE</scope>
    <source>
        <tissue evidence="1">Brain</tissue>
    </source>
</reference>
<reference evidence="1" key="1">
    <citation type="submission" date="2016-05" db="EMBL/GenBank/DDBJ databases">
        <authorList>
            <person name="Lavstsen T."/>
            <person name="Jespersen J.S."/>
        </authorList>
    </citation>
    <scope>NUCLEOTIDE SEQUENCE</scope>
    <source>
        <tissue evidence="1">Brain</tissue>
    </source>
</reference>
<proteinExistence type="predicted"/>
<keyword evidence="1" id="KW-0675">Receptor</keyword>
<gene>
    <name evidence="1" type="primary">OR134-1</name>
</gene>
<name>A0A1A8PAV6_9TELE</name>
<evidence type="ECO:0000313" key="1">
    <source>
        <dbReference type="EMBL" id="SBR78406.1"/>
    </source>
</evidence>
<sequence length="54" mass="6241">PSYLRFSGQTVQEVLDPLSVLSVDQKDQTCCDEIRLKFLRNQKLIPQSAVYEIQ</sequence>
<feature type="non-terminal residue" evidence="1">
    <location>
        <position position="1"/>
    </location>
</feature>